<feature type="domain" description="SHOCT" evidence="3">
    <location>
        <begin position="8"/>
        <end position="34"/>
    </location>
</feature>
<feature type="region of interest" description="Disordered" evidence="1">
    <location>
        <begin position="32"/>
        <end position="71"/>
    </location>
</feature>
<gene>
    <name evidence="4" type="ORF">SAMN02910417_00955</name>
</gene>
<dbReference type="InterPro" id="IPR018649">
    <property type="entry name" value="SHOCT"/>
</dbReference>
<dbReference type="RefSeq" id="WP_090172779.1">
    <property type="nucleotide sequence ID" value="NZ_FMXR01000007.1"/>
</dbReference>
<evidence type="ECO:0000256" key="2">
    <source>
        <dbReference type="SAM" id="Phobius"/>
    </source>
</evidence>
<dbReference type="OrthoDB" id="1656098at2"/>
<evidence type="ECO:0000313" key="5">
    <source>
        <dbReference type="Proteomes" id="UP000199228"/>
    </source>
</evidence>
<dbReference type="Pfam" id="PF09851">
    <property type="entry name" value="SHOCT"/>
    <property type="match status" value="1"/>
</dbReference>
<evidence type="ECO:0000259" key="3">
    <source>
        <dbReference type="Pfam" id="PF09851"/>
    </source>
</evidence>
<keyword evidence="2" id="KW-1133">Transmembrane helix</keyword>
<feature type="transmembrane region" description="Helical" evidence="2">
    <location>
        <begin position="100"/>
        <end position="118"/>
    </location>
</feature>
<dbReference type="EMBL" id="FMXR01000007">
    <property type="protein sequence ID" value="SDB12550.1"/>
    <property type="molecule type" value="Genomic_DNA"/>
</dbReference>
<dbReference type="Proteomes" id="UP000199228">
    <property type="component" value="Unassembled WGS sequence"/>
</dbReference>
<keyword evidence="5" id="KW-1185">Reference proteome</keyword>
<accession>A0A1G6AVX9</accession>
<protein>
    <submittedName>
        <fullName evidence="4">Short C-terminal domain-containing protein</fullName>
    </submittedName>
</protein>
<sequence>MNDEQILKLKQLKELLDAGIINQEDFDNQKEKILANDSATTQASPSDDAATQAVSSVTGTQPKSPTDPYAASKELKQKEKALAKAEKLAARRSKPFYKKVWFWIVIVIIFLIIISAATSDVDSTSDSDQSQTQTESQADNKVTALAAQYSGSTEAGVTLSTDNSDIAVTATYEDGSSEEISDWEIAESKTLKAGKDTTVQIQYEDVTCDLTVTCTTQTKKQYKKSCESVEYTAIARNPDSYIGKNIKFYGQVIQVMESGNDVTLRIATKEEEYLGYYDDVVLVAYTYADGDSKILEDDMITVWGECLGTTTYESVLGGDITIPSMSAKYVKIESAE</sequence>
<keyword evidence="2" id="KW-0812">Transmembrane</keyword>
<feature type="compositionally biased region" description="Polar residues" evidence="1">
    <location>
        <begin position="52"/>
        <end position="64"/>
    </location>
</feature>
<name>A0A1G6AVX9_EUBOX</name>
<evidence type="ECO:0000256" key="1">
    <source>
        <dbReference type="SAM" id="MobiDB-lite"/>
    </source>
</evidence>
<dbReference type="STRING" id="1732.SAMN02910417_00955"/>
<keyword evidence="2" id="KW-0472">Membrane</keyword>
<reference evidence="4 5" key="1">
    <citation type="submission" date="2016-10" db="EMBL/GenBank/DDBJ databases">
        <authorList>
            <person name="de Groot N.N."/>
        </authorList>
    </citation>
    <scope>NUCLEOTIDE SEQUENCE [LARGE SCALE GENOMIC DNA]</scope>
    <source>
        <strain evidence="4 5">DSM 3217</strain>
    </source>
</reference>
<dbReference type="AlphaFoldDB" id="A0A1G6AVX9"/>
<organism evidence="4 5">
    <name type="scientific">Eubacterium oxidoreducens</name>
    <dbReference type="NCBI Taxonomy" id="1732"/>
    <lineage>
        <taxon>Bacteria</taxon>
        <taxon>Bacillati</taxon>
        <taxon>Bacillota</taxon>
        <taxon>Clostridia</taxon>
        <taxon>Eubacteriales</taxon>
        <taxon>Eubacteriaceae</taxon>
        <taxon>Eubacterium</taxon>
    </lineage>
</organism>
<evidence type="ECO:0000313" key="4">
    <source>
        <dbReference type="EMBL" id="SDB12550.1"/>
    </source>
</evidence>
<proteinExistence type="predicted"/>